<evidence type="ECO:0000313" key="2">
    <source>
        <dbReference type="EMBL" id="HIT74485.1"/>
    </source>
</evidence>
<reference evidence="2" key="1">
    <citation type="submission" date="2020-10" db="EMBL/GenBank/DDBJ databases">
        <authorList>
            <person name="Gilroy R."/>
        </authorList>
    </citation>
    <scope>NUCLEOTIDE SEQUENCE</scope>
    <source>
        <strain evidence="2">ChiGjej1B1-24693</strain>
    </source>
</reference>
<dbReference type="InterPro" id="IPR011009">
    <property type="entry name" value="Kinase-like_dom_sf"/>
</dbReference>
<name>A0A9D1GXU6_9ACTN</name>
<gene>
    <name evidence="2" type="ORF">IAA98_02765</name>
</gene>
<proteinExistence type="predicted"/>
<feature type="region of interest" description="Disordered" evidence="1">
    <location>
        <begin position="140"/>
        <end position="161"/>
    </location>
</feature>
<evidence type="ECO:0000313" key="3">
    <source>
        <dbReference type="Proteomes" id="UP000886842"/>
    </source>
</evidence>
<dbReference type="Proteomes" id="UP000886842">
    <property type="component" value="Unassembled WGS sequence"/>
</dbReference>
<sequence>MEVAEIVAVAESVHARPLQLDTVLRGSPRSTVLRCRDQDGTVVVKQFATTRTVANSGGYGFAREWAGLQTVAGAPQLLATSTEHALLVMEDVGLSPTLADLLLGIDPDTARTATLEWARTVGRTVAAGAEASVRTRFADLITERDPRTRSRGGPPSPELPRAAVDRLAGHGIVVPDSVAAELSRLARLAADEASCLSPGDFCPDNAVVRGDRVRLVDLEGAAVHHPALAAAYLVMPLSTCWCLADFGEGFTSLLWQEFRTAASALDQVWDSPTWTEDLQLACASHVLAMTELSLGGLVAGDIPLAPASGRQRLAARWRWAGEHLTTLPGIAELCRRALHHFGWPSELPLYPAFAET</sequence>
<evidence type="ECO:0000256" key="1">
    <source>
        <dbReference type="SAM" id="MobiDB-lite"/>
    </source>
</evidence>
<reference evidence="2" key="2">
    <citation type="journal article" date="2021" name="PeerJ">
        <title>Extensive microbial diversity within the chicken gut microbiome revealed by metagenomics and culture.</title>
        <authorList>
            <person name="Gilroy R."/>
            <person name="Ravi A."/>
            <person name="Getino M."/>
            <person name="Pursley I."/>
            <person name="Horton D.L."/>
            <person name="Alikhan N.F."/>
            <person name="Baker D."/>
            <person name="Gharbi K."/>
            <person name="Hall N."/>
            <person name="Watson M."/>
            <person name="Adriaenssens E.M."/>
            <person name="Foster-Nyarko E."/>
            <person name="Jarju S."/>
            <person name="Secka A."/>
            <person name="Antonio M."/>
            <person name="Oren A."/>
            <person name="Chaudhuri R.R."/>
            <person name="La Ragione R."/>
            <person name="Hildebrand F."/>
            <person name="Pallen M.J."/>
        </authorList>
    </citation>
    <scope>NUCLEOTIDE SEQUENCE</scope>
    <source>
        <strain evidence="2">ChiGjej1B1-24693</strain>
    </source>
</reference>
<protein>
    <submittedName>
        <fullName evidence="2">Phosphotransferase</fullName>
    </submittedName>
</protein>
<dbReference type="EMBL" id="DVLP01000078">
    <property type="protein sequence ID" value="HIT74485.1"/>
    <property type="molecule type" value="Genomic_DNA"/>
</dbReference>
<accession>A0A9D1GXU6</accession>
<dbReference type="AlphaFoldDB" id="A0A9D1GXU6"/>
<organism evidence="2 3">
    <name type="scientific">Candidatus Avipropionibacterium avicola</name>
    <dbReference type="NCBI Taxonomy" id="2840701"/>
    <lineage>
        <taxon>Bacteria</taxon>
        <taxon>Bacillati</taxon>
        <taxon>Actinomycetota</taxon>
        <taxon>Actinomycetes</taxon>
        <taxon>Propionibacteriales</taxon>
        <taxon>Propionibacteriaceae</taxon>
        <taxon>Propionibacteriaceae incertae sedis</taxon>
        <taxon>Candidatus Avipropionibacterium</taxon>
    </lineage>
</organism>
<dbReference type="SUPFAM" id="SSF56112">
    <property type="entry name" value="Protein kinase-like (PK-like)"/>
    <property type="match status" value="1"/>
</dbReference>
<comment type="caution">
    <text evidence="2">The sequence shown here is derived from an EMBL/GenBank/DDBJ whole genome shotgun (WGS) entry which is preliminary data.</text>
</comment>